<organism evidence="2 3">
    <name type="scientific">Pleurodeles waltl</name>
    <name type="common">Iberian ribbed newt</name>
    <dbReference type="NCBI Taxonomy" id="8319"/>
    <lineage>
        <taxon>Eukaryota</taxon>
        <taxon>Metazoa</taxon>
        <taxon>Chordata</taxon>
        <taxon>Craniata</taxon>
        <taxon>Vertebrata</taxon>
        <taxon>Euteleostomi</taxon>
        <taxon>Amphibia</taxon>
        <taxon>Batrachia</taxon>
        <taxon>Caudata</taxon>
        <taxon>Salamandroidea</taxon>
        <taxon>Salamandridae</taxon>
        <taxon>Pleurodelinae</taxon>
        <taxon>Pleurodeles</taxon>
    </lineage>
</organism>
<name>A0AAV7PV37_PLEWA</name>
<protein>
    <submittedName>
        <fullName evidence="2">Uncharacterized protein</fullName>
    </submittedName>
</protein>
<gene>
    <name evidence="2" type="ORF">NDU88_008024</name>
</gene>
<evidence type="ECO:0000256" key="1">
    <source>
        <dbReference type="SAM" id="MobiDB-lite"/>
    </source>
</evidence>
<feature type="compositionally biased region" description="Polar residues" evidence="1">
    <location>
        <begin position="113"/>
        <end position="123"/>
    </location>
</feature>
<dbReference type="Proteomes" id="UP001066276">
    <property type="component" value="Chromosome 7"/>
</dbReference>
<dbReference type="EMBL" id="JANPWB010000011">
    <property type="protein sequence ID" value="KAJ1129658.1"/>
    <property type="molecule type" value="Genomic_DNA"/>
</dbReference>
<sequence>MPSPRVASPSNIVRGPQPGKARCPGASMTLLLFLTFPLISGVEAWPLLVPGWCAGHRPRHSSAAGGAQPRAGSGAPPSPHLGEGSPVERSPLTVGSEPRSLSKLVRSCRSVPPESTQSLRTATTQVAGADVGLAARRSILAPYG</sequence>
<feature type="region of interest" description="Disordered" evidence="1">
    <location>
        <begin position="1"/>
        <end position="21"/>
    </location>
</feature>
<dbReference type="AlphaFoldDB" id="A0AAV7PV37"/>
<evidence type="ECO:0000313" key="2">
    <source>
        <dbReference type="EMBL" id="KAJ1129658.1"/>
    </source>
</evidence>
<accession>A0AAV7PV37</accession>
<comment type="caution">
    <text evidence="2">The sequence shown here is derived from an EMBL/GenBank/DDBJ whole genome shotgun (WGS) entry which is preliminary data.</text>
</comment>
<keyword evidence="3" id="KW-1185">Reference proteome</keyword>
<feature type="region of interest" description="Disordered" evidence="1">
    <location>
        <begin position="57"/>
        <end position="123"/>
    </location>
</feature>
<reference evidence="2" key="1">
    <citation type="journal article" date="2022" name="bioRxiv">
        <title>Sequencing and chromosome-scale assembly of the giantPleurodeles waltlgenome.</title>
        <authorList>
            <person name="Brown T."/>
            <person name="Elewa A."/>
            <person name="Iarovenko S."/>
            <person name="Subramanian E."/>
            <person name="Araus A.J."/>
            <person name="Petzold A."/>
            <person name="Susuki M."/>
            <person name="Suzuki K.-i.T."/>
            <person name="Hayashi T."/>
            <person name="Toyoda A."/>
            <person name="Oliveira C."/>
            <person name="Osipova E."/>
            <person name="Leigh N.D."/>
            <person name="Simon A."/>
            <person name="Yun M.H."/>
        </authorList>
    </citation>
    <scope>NUCLEOTIDE SEQUENCE</scope>
    <source>
        <strain evidence="2">20211129_DDA</strain>
        <tissue evidence="2">Liver</tissue>
    </source>
</reference>
<proteinExistence type="predicted"/>
<evidence type="ECO:0000313" key="3">
    <source>
        <dbReference type="Proteomes" id="UP001066276"/>
    </source>
</evidence>